<dbReference type="InterPro" id="IPR045625">
    <property type="entry name" value="DUF6427"/>
</dbReference>
<sequence length="307" mass="35782">MISKFFKKATPIHFVIMSLVLFLGFLYAKFRLHPQISMGFVLKQLALFGVCIVSLFIFNFFTSKNSLTKKNSYNLLFYGLFMVLMFQTFLNTKLVIANLFILLALRRIVSLRTKKQQKKKILDASIWISLATLLFFWSSLFFIVLFVALFLYGINDVKNWIIPLIGVLLVAVITYAILIVFNINFWDYVDRFESGKNFNFSMLNNRQIIIAATIYFSYFIWSLFYYLQNIKNKSKSYRPSYMLILFAAIIALVIIIIAPEKSGAEFIFLIAPLAIIVSNYIELISEKWFREVLIWILILALLANLIL</sequence>
<accession>A0A1I4Z800</accession>
<name>A0A1I4Z800_9FLAO</name>
<keyword evidence="1" id="KW-0812">Transmembrane</keyword>
<keyword evidence="3" id="KW-1185">Reference proteome</keyword>
<feature type="transmembrane region" description="Helical" evidence="1">
    <location>
        <begin position="207"/>
        <end position="227"/>
    </location>
</feature>
<evidence type="ECO:0000313" key="2">
    <source>
        <dbReference type="EMBL" id="SFN46424.1"/>
    </source>
</evidence>
<feature type="transmembrane region" description="Helical" evidence="1">
    <location>
        <begin position="126"/>
        <end position="154"/>
    </location>
</feature>
<feature type="transmembrane region" description="Helical" evidence="1">
    <location>
        <begin position="40"/>
        <end position="61"/>
    </location>
</feature>
<gene>
    <name evidence="2" type="ORF">SAMN04487989_101604</name>
</gene>
<feature type="transmembrane region" description="Helical" evidence="1">
    <location>
        <begin position="239"/>
        <end position="259"/>
    </location>
</feature>
<dbReference type="OrthoDB" id="1439867at2"/>
<reference evidence="3" key="1">
    <citation type="submission" date="2016-10" db="EMBL/GenBank/DDBJ databases">
        <authorList>
            <person name="Varghese N."/>
            <person name="Submissions S."/>
        </authorList>
    </citation>
    <scope>NUCLEOTIDE SEQUENCE [LARGE SCALE GENOMIC DNA]</scope>
    <source>
        <strain evidence="3">DSM 23925</strain>
    </source>
</reference>
<feature type="transmembrane region" description="Helical" evidence="1">
    <location>
        <begin position="81"/>
        <end position="105"/>
    </location>
</feature>
<feature type="transmembrane region" description="Helical" evidence="1">
    <location>
        <begin position="12"/>
        <end position="28"/>
    </location>
</feature>
<dbReference type="RefSeq" id="WP_092206152.1">
    <property type="nucleotide sequence ID" value="NZ_CAXAYH010000031.1"/>
</dbReference>
<protein>
    <submittedName>
        <fullName evidence="2">Uncharacterized protein</fullName>
    </submittedName>
</protein>
<dbReference type="Proteomes" id="UP000198705">
    <property type="component" value="Unassembled WGS sequence"/>
</dbReference>
<keyword evidence="1" id="KW-0472">Membrane</keyword>
<proteinExistence type="predicted"/>
<dbReference type="EMBL" id="FOVN01000001">
    <property type="protein sequence ID" value="SFN46424.1"/>
    <property type="molecule type" value="Genomic_DNA"/>
</dbReference>
<dbReference type="Pfam" id="PF19992">
    <property type="entry name" value="DUF6427"/>
    <property type="match status" value="1"/>
</dbReference>
<evidence type="ECO:0000256" key="1">
    <source>
        <dbReference type="SAM" id="Phobius"/>
    </source>
</evidence>
<dbReference type="AlphaFoldDB" id="A0A1I4Z800"/>
<feature type="transmembrane region" description="Helical" evidence="1">
    <location>
        <begin position="288"/>
        <end position="306"/>
    </location>
</feature>
<dbReference type="STRING" id="649333.SAMN04487989_101604"/>
<organism evidence="2 3">
    <name type="scientific">Bizionia echini</name>
    <dbReference type="NCBI Taxonomy" id="649333"/>
    <lineage>
        <taxon>Bacteria</taxon>
        <taxon>Pseudomonadati</taxon>
        <taxon>Bacteroidota</taxon>
        <taxon>Flavobacteriia</taxon>
        <taxon>Flavobacteriales</taxon>
        <taxon>Flavobacteriaceae</taxon>
        <taxon>Bizionia</taxon>
    </lineage>
</organism>
<feature type="transmembrane region" description="Helical" evidence="1">
    <location>
        <begin position="266"/>
        <end position="282"/>
    </location>
</feature>
<evidence type="ECO:0000313" key="3">
    <source>
        <dbReference type="Proteomes" id="UP000198705"/>
    </source>
</evidence>
<keyword evidence="1" id="KW-1133">Transmembrane helix</keyword>
<feature type="transmembrane region" description="Helical" evidence="1">
    <location>
        <begin position="160"/>
        <end position="186"/>
    </location>
</feature>